<sequence length="205" mass="23769">LQRPTELLNNVCLNGGARLLQELCRRSPNSAQHVDDCAVLTTYELPRIRFKASDEELWRQTRGSLYWTKNTWILPIHRAEPEAHWVCCVFQLQRRRLLLFDSLGSRGNWGNDIQVLYFDSMTLLARLTMIAQNRGMTMDVPHEGWSVYPVVTRPLQHNDYDCGVWVLAFVASVLRGFDHTGITEAGLSRLRYYLYCHVLQLPHTP</sequence>
<dbReference type="EMBL" id="ML209796">
    <property type="protein sequence ID" value="TFK57975.1"/>
    <property type="molecule type" value="Genomic_DNA"/>
</dbReference>
<organism evidence="1 2">
    <name type="scientific">Pluteus cervinus</name>
    <dbReference type="NCBI Taxonomy" id="181527"/>
    <lineage>
        <taxon>Eukaryota</taxon>
        <taxon>Fungi</taxon>
        <taxon>Dikarya</taxon>
        <taxon>Basidiomycota</taxon>
        <taxon>Agaricomycotina</taxon>
        <taxon>Agaricomycetes</taxon>
        <taxon>Agaricomycetidae</taxon>
        <taxon>Agaricales</taxon>
        <taxon>Pluteineae</taxon>
        <taxon>Pluteaceae</taxon>
        <taxon>Pluteus</taxon>
    </lineage>
</organism>
<reference evidence="1 2" key="1">
    <citation type="journal article" date="2019" name="Nat. Ecol. Evol.">
        <title>Megaphylogeny resolves global patterns of mushroom evolution.</title>
        <authorList>
            <person name="Varga T."/>
            <person name="Krizsan K."/>
            <person name="Foldi C."/>
            <person name="Dima B."/>
            <person name="Sanchez-Garcia M."/>
            <person name="Sanchez-Ramirez S."/>
            <person name="Szollosi G.J."/>
            <person name="Szarkandi J.G."/>
            <person name="Papp V."/>
            <person name="Albert L."/>
            <person name="Andreopoulos W."/>
            <person name="Angelini C."/>
            <person name="Antonin V."/>
            <person name="Barry K.W."/>
            <person name="Bougher N.L."/>
            <person name="Buchanan P."/>
            <person name="Buyck B."/>
            <person name="Bense V."/>
            <person name="Catcheside P."/>
            <person name="Chovatia M."/>
            <person name="Cooper J."/>
            <person name="Damon W."/>
            <person name="Desjardin D."/>
            <person name="Finy P."/>
            <person name="Geml J."/>
            <person name="Haridas S."/>
            <person name="Hughes K."/>
            <person name="Justo A."/>
            <person name="Karasinski D."/>
            <person name="Kautmanova I."/>
            <person name="Kiss B."/>
            <person name="Kocsube S."/>
            <person name="Kotiranta H."/>
            <person name="LaButti K.M."/>
            <person name="Lechner B.E."/>
            <person name="Liimatainen K."/>
            <person name="Lipzen A."/>
            <person name="Lukacs Z."/>
            <person name="Mihaltcheva S."/>
            <person name="Morgado L.N."/>
            <person name="Niskanen T."/>
            <person name="Noordeloos M.E."/>
            <person name="Ohm R.A."/>
            <person name="Ortiz-Santana B."/>
            <person name="Ovrebo C."/>
            <person name="Racz N."/>
            <person name="Riley R."/>
            <person name="Savchenko A."/>
            <person name="Shiryaev A."/>
            <person name="Soop K."/>
            <person name="Spirin V."/>
            <person name="Szebenyi C."/>
            <person name="Tomsovsky M."/>
            <person name="Tulloss R.E."/>
            <person name="Uehling J."/>
            <person name="Grigoriev I.V."/>
            <person name="Vagvolgyi C."/>
            <person name="Papp T."/>
            <person name="Martin F.M."/>
            <person name="Miettinen O."/>
            <person name="Hibbett D.S."/>
            <person name="Nagy L.G."/>
        </authorList>
    </citation>
    <scope>NUCLEOTIDE SEQUENCE [LARGE SCALE GENOMIC DNA]</scope>
    <source>
        <strain evidence="1 2">NL-1719</strain>
    </source>
</reference>
<protein>
    <submittedName>
        <fullName evidence="1">Cysteine proteinase</fullName>
    </submittedName>
</protein>
<gene>
    <name evidence="1" type="ORF">BDN72DRAFT_782665</name>
</gene>
<accession>A0ACD2ZX26</accession>
<feature type="non-terminal residue" evidence="1">
    <location>
        <position position="1"/>
    </location>
</feature>
<dbReference type="Proteomes" id="UP000308600">
    <property type="component" value="Unassembled WGS sequence"/>
</dbReference>
<name>A0ACD2ZX26_9AGAR</name>
<evidence type="ECO:0000313" key="1">
    <source>
        <dbReference type="EMBL" id="TFK57975.1"/>
    </source>
</evidence>
<proteinExistence type="predicted"/>
<keyword evidence="2" id="KW-1185">Reference proteome</keyword>
<evidence type="ECO:0000313" key="2">
    <source>
        <dbReference type="Proteomes" id="UP000308600"/>
    </source>
</evidence>